<evidence type="ECO:0000259" key="1">
    <source>
        <dbReference type="Pfam" id="PF12697"/>
    </source>
</evidence>
<accession>A0A1M7KYD0</accession>
<feature type="domain" description="AB hydrolase-1" evidence="1">
    <location>
        <begin position="9"/>
        <end position="212"/>
    </location>
</feature>
<evidence type="ECO:0000313" key="2">
    <source>
        <dbReference type="EMBL" id="SHM70553.1"/>
    </source>
</evidence>
<name>A0A1M7KYD0_9FLAO</name>
<dbReference type="InterPro" id="IPR029058">
    <property type="entry name" value="AB_hydrolase_fold"/>
</dbReference>
<dbReference type="InterPro" id="IPR000073">
    <property type="entry name" value="AB_hydrolase_1"/>
</dbReference>
<dbReference type="OrthoDB" id="9814966at2"/>
<dbReference type="Gene3D" id="3.40.50.1820">
    <property type="entry name" value="alpha/beta hydrolase"/>
    <property type="match status" value="1"/>
</dbReference>
<dbReference type="RefSeq" id="WP_072975030.1">
    <property type="nucleotide sequence ID" value="NZ_FRBY01000006.1"/>
</dbReference>
<evidence type="ECO:0000313" key="3">
    <source>
        <dbReference type="Proteomes" id="UP000184121"/>
    </source>
</evidence>
<protein>
    <submittedName>
        <fullName evidence="2">Pimeloyl-ACP methyl ester carboxylesterase</fullName>
    </submittedName>
</protein>
<dbReference type="AlphaFoldDB" id="A0A1M7KYD0"/>
<dbReference type="STRING" id="29534.SAMN05444366_3854"/>
<dbReference type="Pfam" id="PF12697">
    <property type="entry name" value="Abhydrolase_6"/>
    <property type="match status" value="1"/>
</dbReference>
<proteinExistence type="predicted"/>
<organism evidence="2 3">
    <name type="scientific">Flavobacterium saccharophilum</name>
    <dbReference type="NCBI Taxonomy" id="29534"/>
    <lineage>
        <taxon>Bacteria</taxon>
        <taxon>Pseudomonadati</taxon>
        <taxon>Bacteroidota</taxon>
        <taxon>Flavobacteriia</taxon>
        <taxon>Flavobacteriales</taxon>
        <taxon>Flavobacteriaceae</taxon>
        <taxon>Flavobacterium</taxon>
    </lineage>
</organism>
<dbReference type="SUPFAM" id="SSF53474">
    <property type="entry name" value="alpha/beta-Hydrolases"/>
    <property type="match status" value="1"/>
</dbReference>
<dbReference type="EMBL" id="FRBY01000006">
    <property type="protein sequence ID" value="SHM70553.1"/>
    <property type="molecule type" value="Genomic_DNA"/>
</dbReference>
<sequence length="261" mass="30191">MYLSNTKTIVFITGAFVSHSCWEEWIIFFDSKGYKTVAPPWPNKNEVPEILRKEHPNSKIASVRLSTLIDYYTEIIAKLPEKPILIGHSYGGLLTQLLVQRELASAGICIHSVPPQGIYTSKFSFYKAVWKPLGYFTSRKKTYLMTFKEWQFAFTNEMSFEEQKESYEKLVIPESKQVMRDALSDTAKINFKKIHVPLLFLSGSNDNIIPSSLNYSNFKKYKNIHSITCYKEFKDNNHFVLGQINWKEGAEFIANWLGKIS</sequence>
<dbReference type="Proteomes" id="UP000184121">
    <property type="component" value="Unassembled WGS sequence"/>
</dbReference>
<gene>
    <name evidence="2" type="ORF">SAMN05444366_3854</name>
</gene>
<reference evidence="3" key="1">
    <citation type="submission" date="2016-11" db="EMBL/GenBank/DDBJ databases">
        <authorList>
            <person name="Varghese N."/>
            <person name="Submissions S."/>
        </authorList>
    </citation>
    <scope>NUCLEOTIDE SEQUENCE [LARGE SCALE GENOMIC DNA]</scope>
    <source>
        <strain evidence="3">DSM 1811</strain>
    </source>
</reference>
<keyword evidence="3" id="KW-1185">Reference proteome</keyword>